<evidence type="ECO:0000259" key="8">
    <source>
        <dbReference type="Pfam" id="PF00535"/>
    </source>
</evidence>
<dbReference type="SUPFAM" id="SSF53448">
    <property type="entry name" value="Nucleotide-diphospho-sugar transferases"/>
    <property type="match status" value="1"/>
</dbReference>
<proteinExistence type="inferred from homology"/>
<protein>
    <submittedName>
        <fullName evidence="10">Glycosyltransferase</fullName>
    </submittedName>
</protein>
<evidence type="ECO:0000256" key="4">
    <source>
        <dbReference type="ARBA" id="ARBA00022989"/>
    </source>
</evidence>
<evidence type="ECO:0000256" key="3">
    <source>
        <dbReference type="ARBA" id="ARBA00022692"/>
    </source>
</evidence>
<dbReference type="CDD" id="cd04179">
    <property type="entry name" value="DPM_DPG-synthase_like"/>
    <property type="match status" value="1"/>
</dbReference>
<evidence type="ECO:0000313" key="10">
    <source>
        <dbReference type="EMBL" id="RRD50638.1"/>
    </source>
</evidence>
<keyword evidence="5 7" id="KW-0472">Membrane</keyword>
<feature type="domain" description="Glycosyltransferase 2-like" evidence="8">
    <location>
        <begin position="3"/>
        <end position="133"/>
    </location>
</feature>
<dbReference type="InterPro" id="IPR029044">
    <property type="entry name" value="Nucleotide-diphossugar_trans"/>
</dbReference>
<keyword evidence="4 7" id="KW-1133">Transmembrane helix</keyword>
<sequence>MLVLIPAYQPGDPLVELVRSLRAHPSAPHVLVVDDGSGPAHDEIFALARLHGAEVIRYRENRGKGHALKTGFEHARRTRPADVVVCADCDGQHRVADILRVADVVDPSRLELVLGQRRFTGRVPLRSRWGNRLTSWLFTALTGLDVIDTQTGLRAYPPSLLAWLVSVPGERFEYELAVLLRAPSAGIGIKDVAIETVYIRDNAGSHFRPLIDSWRIYRPLLAFAGSSLAGFVTDLLALMALVSATGNLLLSVIGARIISGIVNYHLNRRAVFRAGNRRSPLRYTAVALGLLAMNYLLLSSLLVVMPLVPAKALTELSLLAVSFLVQRAFVFTREEPEELDPIDRFPVDPGSRALTSREPLS</sequence>
<dbReference type="Gene3D" id="3.90.550.10">
    <property type="entry name" value="Spore Coat Polysaccharide Biosynthesis Protein SpsA, Chain A"/>
    <property type="match status" value="1"/>
</dbReference>
<name>A0A3P1WXH7_9ACTN</name>
<dbReference type="Pfam" id="PF04138">
    <property type="entry name" value="GtrA_DPMS_TM"/>
    <property type="match status" value="1"/>
</dbReference>
<feature type="region of interest" description="Disordered" evidence="6">
    <location>
        <begin position="341"/>
        <end position="361"/>
    </location>
</feature>
<dbReference type="RefSeq" id="WP_125227241.1">
    <property type="nucleotide sequence ID" value="NZ_RQYT01000005.1"/>
</dbReference>
<dbReference type="InterPro" id="IPR050256">
    <property type="entry name" value="Glycosyltransferase_2"/>
</dbReference>
<evidence type="ECO:0000256" key="5">
    <source>
        <dbReference type="ARBA" id="ARBA00023136"/>
    </source>
</evidence>
<dbReference type="Proteomes" id="UP000280935">
    <property type="component" value="Unassembled WGS sequence"/>
</dbReference>
<evidence type="ECO:0000256" key="1">
    <source>
        <dbReference type="ARBA" id="ARBA00004141"/>
    </source>
</evidence>
<dbReference type="EMBL" id="RQYT01000005">
    <property type="protein sequence ID" value="RRD50638.1"/>
    <property type="molecule type" value="Genomic_DNA"/>
</dbReference>
<keyword evidence="10" id="KW-0808">Transferase</keyword>
<dbReference type="InterPro" id="IPR001173">
    <property type="entry name" value="Glyco_trans_2-like"/>
</dbReference>
<comment type="subcellular location">
    <subcellularLocation>
        <location evidence="1">Membrane</location>
        <topology evidence="1">Multi-pass membrane protein</topology>
    </subcellularLocation>
</comment>
<feature type="transmembrane region" description="Helical" evidence="7">
    <location>
        <begin position="286"/>
        <end position="308"/>
    </location>
</feature>
<dbReference type="InterPro" id="IPR007267">
    <property type="entry name" value="GtrA_DPMS_TM"/>
</dbReference>
<evidence type="ECO:0000259" key="9">
    <source>
        <dbReference type="Pfam" id="PF04138"/>
    </source>
</evidence>
<dbReference type="AlphaFoldDB" id="A0A3P1WXH7"/>
<dbReference type="PANTHER" id="PTHR48090:SF7">
    <property type="entry name" value="RFBJ PROTEIN"/>
    <property type="match status" value="1"/>
</dbReference>
<reference evidence="10 11" key="1">
    <citation type="submission" date="2018-11" db="EMBL/GenBank/DDBJ databases">
        <title>Genomes From Bacteria Associated with the Canine Oral Cavity: a Test Case for Automated Genome-Based Taxonomic Assignment.</title>
        <authorList>
            <person name="Coil D.A."/>
            <person name="Jospin G."/>
            <person name="Darling A.E."/>
            <person name="Wallis C."/>
            <person name="Davis I.J."/>
            <person name="Harris S."/>
            <person name="Eisen J.A."/>
            <person name="Holcombe L.J."/>
            <person name="O'Flynn C."/>
        </authorList>
    </citation>
    <scope>NUCLEOTIDE SEQUENCE [LARGE SCALE GENOMIC DNA]</scope>
    <source>
        <strain evidence="10 11">OH2822_COT-296</strain>
    </source>
</reference>
<organism evidence="10 11">
    <name type="scientific">Arachnia propionica</name>
    <dbReference type="NCBI Taxonomy" id="1750"/>
    <lineage>
        <taxon>Bacteria</taxon>
        <taxon>Bacillati</taxon>
        <taxon>Actinomycetota</taxon>
        <taxon>Actinomycetes</taxon>
        <taxon>Propionibacteriales</taxon>
        <taxon>Propionibacteriaceae</taxon>
        <taxon>Arachnia</taxon>
    </lineage>
</organism>
<evidence type="ECO:0000256" key="6">
    <source>
        <dbReference type="SAM" id="MobiDB-lite"/>
    </source>
</evidence>
<dbReference type="OrthoDB" id="9810303at2"/>
<feature type="transmembrane region" description="Helical" evidence="7">
    <location>
        <begin position="248"/>
        <end position="266"/>
    </location>
</feature>
<accession>A0A3P1WXH7</accession>
<dbReference type="GO" id="GO:0000271">
    <property type="term" value="P:polysaccharide biosynthetic process"/>
    <property type="evidence" value="ECO:0007669"/>
    <property type="project" value="InterPro"/>
</dbReference>
<comment type="similarity">
    <text evidence="2">Belongs to the glycosyltransferase 2 family.</text>
</comment>
<keyword evidence="3 7" id="KW-0812">Transmembrane</keyword>
<dbReference type="Pfam" id="PF00535">
    <property type="entry name" value="Glycos_transf_2"/>
    <property type="match status" value="1"/>
</dbReference>
<dbReference type="GO" id="GO:0016020">
    <property type="term" value="C:membrane"/>
    <property type="evidence" value="ECO:0007669"/>
    <property type="project" value="UniProtKB-SubCell"/>
</dbReference>
<feature type="domain" description="GtrA/DPMS transmembrane" evidence="9">
    <location>
        <begin position="223"/>
        <end position="331"/>
    </location>
</feature>
<comment type="caution">
    <text evidence="10">The sequence shown here is derived from an EMBL/GenBank/DDBJ whole genome shotgun (WGS) entry which is preliminary data.</text>
</comment>
<evidence type="ECO:0000313" key="11">
    <source>
        <dbReference type="Proteomes" id="UP000280935"/>
    </source>
</evidence>
<evidence type="ECO:0000256" key="7">
    <source>
        <dbReference type="SAM" id="Phobius"/>
    </source>
</evidence>
<evidence type="ECO:0000256" key="2">
    <source>
        <dbReference type="ARBA" id="ARBA00006739"/>
    </source>
</evidence>
<dbReference type="PANTHER" id="PTHR48090">
    <property type="entry name" value="UNDECAPRENYL-PHOSPHATE 4-DEOXY-4-FORMAMIDO-L-ARABINOSE TRANSFERASE-RELATED"/>
    <property type="match status" value="1"/>
</dbReference>
<dbReference type="GO" id="GO:0016740">
    <property type="term" value="F:transferase activity"/>
    <property type="evidence" value="ECO:0007669"/>
    <property type="project" value="UniProtKB-KW"/>
</dbReference>
<gene>
    <name evidence="10" type="ORF">EII35_04230</name>
</gene>